<gene>
    <name evidence="1" type="ORF">OH136_11360</name>
</gene>
<sequence length="233" mass="26317">MSENSPNQRYYLQYLELGWLERQLPEMPDFFSEKLIKRICRESGAGDETDQEGFAKELREIAQAYWVAAMSSPLKIGNGPALQSPDERIRKLNSTILNPAKKLIDALADHNLPLLSEWPDKLPSQSPDREHLLKELSLLIGRVRDLTEVLDDRKRKGSPLSHEFKIDLANALTDVLERHIPSVVAARGGYDRTKDPSSAYRRFMTECGSEIFGSDFSFSGNVLDEVALSRGNL</sequence>
<reference evidence="1" key="1">
    <citation type="submission" date="2022-10" db="EMBL/GenBank/DDBJ databases">
        <authorList>
            <person name="Yue Y."/>
        </authorList>
    </citation>
    <scope>NUCLEOTIDE SEQUENCE</scope>
    <source>
        <strain evidence="1">Z654</strain>
    </source>
</reference>
<dbReference type="EMBL" id="JAOYFC010000002">
    <property type="protein sequence ID" value="MCV6825152.1"/>
    <property type="molecule type" value="Genomic_DNA"/>
</dbReference>
<organism evidence="1 2">
    <name type="scientific">Halocynthiibacter halioticoli</name>
    <dbReference type="NCBI Taxonomy" id="2986804"/>
    <lineage>
        <taxon>Bacteria</taxon>
        <taxon>Pseudomonadati</taxon>
        <taxon>Pseudomonadota</taxon>
        <taxon>Alphaproteobacteria</taxon>
        <taxon>Rhodobacterales</taxon>
        <taxon>Paracoccaceae</taxon>
        <taxon>Halocynthiibacter</taxon>
    </lineage>
</organism>
<dbReference type="RefSeq" id="WP_263953985.1">
    <property type="nucleotide sequence ID" value="NZ_JAOYFC010000002.1"/>
</dbReference>
<evidence type="ECO:0000313" key="1">
    <source>
        <dbReference type="EMBL" id="MCV6825152.1"/>
    </source>
</evidence>
<comment type="caution">
    <text evidence="1">The sequence shown here is derived from an EMBL/GenBank/DDBJ whole genome shotgun (WGS) entry which is preliminary data.</text>
</comment>
<proteinExistence type="predicted"/>
<protein>
    <submittedName>
        <fullName evidence="1">Uncharacterized protein</fullName>
    </submittedName>
</protein>
<name>A0AAE3J3V1_9RHOB</name>
<keyword evidence="2" id="KW-1185">Reference proteome</keyword>
<evidence type="ECO:0000313" key="2">
    <source>
        <dbReference type="Proteomes" id="UP001208041"/>
    </source>
</evidence>
<accession>A0AAE3J3V1</accession>
<dbReference type="AlphaFoldDB" id="A0AAE3J3V1"/>
<dbReference type="Proteomes" id="UP001208041">
    <property type="component" value="Unassembled WGS sequence"/>
</dbReference>